<dbReference type="EMBL" id="CM000363">
    <property type="protein sequence ID" value="EDX11053.1"/>
    <property type="molecule type" value="Genomic_DNA"/>
</dbReference>
<dbReference type="Pfam" id="PF14906">
    <property type="entry name" value="DUF4495"/>
    <property type="match status" value="1"/>
</dbReference>
<dbReference type="PANTHER" id="PTHR33960">
    <property type="entry name" value="SIMILAR TO KIAA0825 PROTEIN"/>
    <property type="match status" value="1"/>
</dbReference>
<dbReference type="Proteomes" id="UP000000304">
    <property type="component" value="Chromosome 3L"/>
</dbReference>
<evidence type="ECO:0000313" key="2">
    <source>
        <dbReference type="Proteomes" id="UP000000304"/>
    </source>
</evidence>
<protein>
    <submittedName>
        <fullName evidence="1">GD14796</fullName>
    </submittedName>
</protein>
<dbReference type="AlphaFoldDB" id="B4QQE7"/>
<dbReference type="PANTHER" id="PTHR33960:SF1">
    <property type="entry name" value="SIMILAR TO KIAA0825 PROTEIN"/>
    <property type="match status" value="1"/>
</dbReference>
<evidence type="ECO:0000313" key="1">
    <source>
        <dbReference type="EMBL" id="EDX11053.1"/>
    </source>
</evidence>
<organism evidence="1 2">
    <name type="scientific">Drosophila simulans</name>
    <name type="common">Fruit fly</name>
    <dbReference type="NCBI Taxonomy" id="7240"/>
    <lineage>
        <taxon>Eukaryota</taxon>
        <taxon>Metazoa</taxon>
        <taxon>Ecdysozoa</taxon>
        <taxon>Arthropoda</taxon>
        <taxon>Hexapoda</taxon>
        <taxon>Insecta</taxon>
        <taxon>Pterygota</taxon>
        <taxon>Neoptera</taxon>
        <taxon>Endopterygota</taxon>
        <taxon>Diptera</taxon>
        <taxon>Brachycera</taxon>
        <taxon>Muscomorpha</taxon>
        <taxon>Ephydroidea</taxon>
        <taxon>Drosophilidae</taxon>
        <taxon>Drosophila</taxon>
        <taxon>Sophophora</taxon>
    </lineage>
</organism>
<dbReference type="STRING" id="7240.B4QQE7"/>
<dbReference type="OMA" id="ACIIETY"/>
<keyword evidence="2" id="KW-1185">Reference proteome</keyword>
<gene>
    <name evidence="1" type="primary">Dsim\GD14796</name>
    <name evidence="1" type="ORF">Dsim_GD14796</name>
</gene>
<accession>B4QQE7</accession>
<dbReference type="PhylomeDB" id="B4QQE7"/>
<proteinExistence type="predicted"/>
<dbReference type="OrthoDB" id="10007406at2759"/>
<dbReference type="InterPro" id="IPR027993">
    <property type="entry name" value="DUF4495"/>
</dbReference>
<sequence length="501" mass="55955">MEMFSSRHGLPSAWIIFALPRYFPKEQSCQWVTEFSDLSTNTAISLDLRVLLAFPEADWSYLLKILLMRDAYLTGIIMRHLMQYLPSSENFKNVAKISFTSAEGAPQKCEAFLCRGECFNVTDSIAGDIDPVGQSNYQIVLSLTYLVVAVGKAVDIKSCLIKTLEEHAIAGWSDCLDKRQVWNQKRTPWLEAIMHFVYPVLDCVVDMLVNAVENGASMYQAMSLALTCVSEIWDCLPEGLYKIASLLQDIIPVSTRPLGDSVLLQVVFAALYTELIKTAEMYEQAKDLDKAAICYSISEAICSIDEDDKHTDQIELFLKQAKESINLDTDFGGTAGSNNRGAGGMSAVSTIKMDDLALTNAESDRLSHSPPNNYAMELDVGIADYIAEVLVSDVLTTNIGKQALKVVYNYLKFNKDWLLEQLGTGDNDPSPFQGIQGQNIKEAKTSVLSWLQMPLSLNPERTWLHLTRRCDFQEDAKLSLPEVAMVAGITKIMKRRKEFPK</sequence>
<dbReference type="HOGENOM" id="CLU_544311_0_0_1"/>
<reference evidence="1 2" key="1">
    <citation type="journal article" date="2007" name="Nature">
        <title>Evolution of genes and genomes on the Drosophila phylogeny.</title>
        <authorList>
            <consortium name="Drosophila 12 Genomes Consortium"/>
            <person name="Clark A.G."/>
            <person name="Eisen M.B."/>
            <person name="Smith D.R."/>
            <person name="Bergman C.M."/>
            <person name="Oliver B."/>
            <person name="Markow T.A."/>
            <person name="Kaufman T.C."/>
            <person name="Kellis M."/>
            <person name="Gelbart W."/>
            <person name="Iyer V.N."/>
            <person name="Pollard D.A."/>
            <person name="Sackton T.B."/>
            <person name="Larracuente A.M."/>
            <person name="Singh N.D."/>
            <person name="Abad J.P."/>
            <person name="Abt D.N."/>
            <person name="Adryan B."/>
            <person name="Aguade M."/>
            <person name="Akashi H."/>
            <person name="Anderson W.W."/>
            <person name="Aquadro C.F."/>
            <person name="Ardell D.H."/>
            <person name="Arguello R."/>
            <person name="Artieri C.G."/>
            <person name="Barbash D.A."/>
            <person name="Barker D."/>
            <person name="Barsanti P."/>
            <person name="Batterham P."/>
            <person name="Batzoglou S."/>
            <person name="Begun D."/>
            <person name="Bhutkar A."/>
            <person name="Blanco E."/>
            <person name="Bosak S.A."/>
            <person name="Bradley R.K."/>
            <person name="Brand A.D."/>
            <person name="Brent M.R."/>
            <person name="Brooks A.N."/>
            <person name="Brown R.H."/>
            <person name="Butlin R.K."/>
            <person name="Caggese C."/>
            <person name="Calvi B.R."/>
            <person name="Bernardo de Carvalho A."/>
            <person name="Caspi A."/>
            <person name="Castrezana S."/>
            <person name="Celniker S.E."/>
            <person name="Chang J.L."/>
            <person name="Chapple C."/>
            <person name="Chatterji S."/>
            <person name="Chinwalla A."/>
            <person name="Civetta A."/>
            <person name="Clifton S.W."/>
            <person name="Comeron J.M."/>
            <person name="Costello J.C."/>
            <person name="Coyne J.A."/>
            <person name="Daub J."/>
            <person name="David R.G."/>
            <person name="Delcher A.L."/>
            <person name="Delehaunty K."/>
            <person name="Do C.B."/>
            <person name="Ebling H."/>
            <person name="Edwards K."/>
            <person name="Eickbush T."/>
            <person name="Evans J.D."/>
            <person name="Filipski A."/>
            <person name="Findeiss S."/>
            <person name="Freyhult E."/>
            <person name="Fulton L."/>
            <person name="Fulton R."/>
            <person name="Garcia A.C."/>
            <person name="Gardiner A."/>
            <person name="Garfield D.A."/>
            <person name="Garvin B.E."/>
            <person name="Gibson G."/>
            <person name="Gilbert D."/>
            <person name="Gnerre S."/>
            <person name="Godfrey J."/>
            <person name="Good R."/>
            <person name="Gotea V."/>
            <person name="Gravely B."/>
            <person name="Greenberg A.J."/>
            <person name="Griffiths-Jones S."/>
            <person name="Gross S."/>
            <person name="Guigo R."/>
            <person name="Gustafson E.A."/>
            <person name="Haerty W."/>
            <person name="Hahn M.W."/>
            <person name="Halligan D.L."/>
            <person name="Halpern A.L."/>
            <person name="Halter G.M."/>
            <person name="Han M.V."/>
            <person name="Heger A."/>
            <person name="Hillier L."/>
            <person name="Hinrichs A.S."/>
            <person name="Holmes I."/>
            <person name="Hoskins R.A."/>
            <person name="Hubisz M.J."/>
            <person name="Hultmark D."/>
            <person name="Huntley M.A."/>
            <person name="Jaffe D.B."/>
            <person name="Jagadeeshan S."/>
            <person name="Jeck W.R."/>
            <person name="Johnson J."/>
            <person name="Jones C.D."/>
            <person name="Jordan W.C."/>
            <person name="Karpen G.H."/>
            <person name="Kataoka E."/>
            <person name="Keightley P.D."/>
            <person name="Kheradpour P."/>
            <person name="Kirkness E.F."/>
            <person name="Koerich L.B."/>
            <person name="Kristiansen K."/>
            <person name="Kudrna D."/>
            <person name="Kulathinal R.J."/>
            <person name="Kumar S."/>
            <person name="Kwok R."/>
            <person name="Lander E."/>
            <person name="Langley C.H."/>
            <person name="Lapoint R."/>
            <person name="Lazzaro B.P."/>
            <person name="Lee S.J."/>
            <person name="Levesque L."/>
            <person name="Li R."/>
            <person name="Lin C.F."/>
            <person name="Lin M.F."/>
            <person name="Lindblad-Toh K."/>
            <person name="Llopart A."/>
            <person name="Long M."/>
            <person name="Low L."/>
            <person name="Lozovsky E."/>
            <person name="Lu J."/>
            <person name="Luo M."/>
            <person name="Machado C.A."/>
            <person name="Makalowski W."/>
            <person name="Marzo M."/>
            <person name="Matsuda M."/>
            <person name="Matzkin L."/>
            <person name="McAllister B."/>
            <person name="McBride C.S."/>
            <person name="McKernan B."/>
            <person name="McKernan K."/>
            <person name="Mendez-Lago M."/>
            <person name="Minx P."/>
            <person name="Mollenhauer M.U."/>
            <person name="Montooth K."/>
            <person name="Mount S.M."/>
            <person name="Mu X."/>
            <person name="Myers E."/>
            <person name="Negre B."/>
            <person name="Newfeld S."/>
            <person name="Nielsen R."/>
            <person name="Noor M.A."/>
            <person name="O'Grady P."/>
            <person name="Pachter L."/>
            <person name="Papaceit M."/>
            <person name="Parisi M.J."/>
            <person name="Parisi M."/>
            <person name="Parts L."/>
            <person name="Pedersen J.S."/>
            <person name="Pesole G."/>
            <person name="Phillippy A.M."/>
            <person name="Ponting C.P."/>
            <person name="Pop M."/>
            <person name="Porcelli D."/>
            <person name="Powell J.R."/>
            <person name="Prohaska S."/>
            <person name="Pruitt K."/>
            <person name="Puig M."/>
            <person name="Quesneville H."/>
            <person name="Ram K.R."/>
            <person name="Rand D."/>
            <person name="Rasmussen M.D."/>
            <person name="Reed L.K."/>
            <person name="Reenan R."/>
            <person name="Reily A."/>
            <person name="Remington K.A."/>
            <person name="Rieger T.T."/>
            <person name="Ritchie M.G."/>
            <person name="Robin C."/>
            <person name="Rogers Y.H."/>
            <person name="Rohde C."/>
            <person name="Rozas J."/>
            <person name="Rubenfield M.J."/>
            <person name="Ruiz A."/>
            <person name="Russo S."/>
            <person name="Salzberg S.L."/>
            <person name="Sanchez-Gracia A."/>
            <person name="Saranga D.J."/>
            <person name="Sato H."/>
            <person name="Schaeffer S.W."/>
            <person name="Schatz M.C."/>
            <person name="Schlenke T."/>
            <person name="Schwartz R."/>
            <person name="Segarra C."/>
            <person name="Singh R.S."/>
            <person name="Sirot L."/>
            <person name="Sirota M."/>
            <person name="Sisneros N.B."/>
            <person name="Smith C.D."/>
            <person name="Smith T.F."/>
            <person name="Spieth J."/>
            <person name="Stage D.E."/>
            <person name="Stark A."/>
            <person name="Stephan W."/>
            <person name="Strausberg R.L."/>
            <person name="Strempel S."/>
            <person name="Sturgill D."/>
            <person name="Sutton G."/>
            <person name="Sutton G.G."/>
            <person name="Tao W."/>
            <person name="Teichmann S."/>
            <person name="Tobari Y.N."/>
            <person name="Tomimura Y."/>
            <person name="Tsolas J.M."/>
            <person name="Valente V.L."/>
            <person name="Venter E."/>
            <person name="Venter J.C."/>
            <person name="Vicario S."/>
            <person name="Vieira F.G."/>
            <person name="Vilella A.J."/>
            <person name="Villasante A."/>
            <person name="Walenz B."/>
            <person name="Wang J."/>
            <person name="Wasserman M."/>
            <person name="Watts T."/>
            <person name="Wilson D."/>
            <person name="Wilson R.K."/>
            <person name="Wing R.A."/>
            <person name="Wolfner M.F."/>
            <person name="Wong A."/>
            <person name="Wong G.K."/>
            <person name="Wu C.I."/>
            <person name="Wu G."/>
            <person name="Yamamoto D."/>
            <person name="Yang H.P."/>
            <person name="Yang S.P."/>
            <person name="Yorke J.A."/>
            <person name="Yoshida K."/>
            <person name="Zdobnov E."/>
            <person name="Zhang P."/>
            <person name="Zhang Y."/>
            <person name="Zimin A.V."/>
            <person name="Baldwin J."/>
            <person name="Abdouelleil A."/>
            <person name="Abdulkadir J."/>
            <person name="Abebe A."/>
            <person name="Abera B."/>
            <person name="Abreu J."/>
            <person name="Acer S.C."/>
            <person name="Aftuck L."/>
            <person name="Alexander A."/>
            <person name="An P."/>
            <person name="Anderson E."/>
            <person name="Anderson S."/>
            <person name="Arachi H."/>
            <person name="Azer M."/>
            <person name="Bachantsang P."/>
            <person name="Barry A."/>
            <person name="Bayul T."/>
            <person name="Berlin A."/>
            <person name="Bessette D."/>
            <person name="Bloom T."/>
            <person name="Blye J."/>
            <person name="Boguslavskiy L."/>
            <person name="Bonnet C."/>
            <person name="Boukhgalter B."/>
            <person name="Bourzgui I."/>
            <person name="Brown A."/>
            <person name="Cahill P."/>
            <person name="Channer S."/>
            <person name="Cheshatsang Y."/>
            <person name="Chuda L."/>
            <person name="Citroen M."/>
            <person name="Collymore A."/>
            <person name="Cooke P."/>
            <person name="Costello M."/>
            <person name="D'Aco K."/>
            <person name="Daza R."/>
            <person name="De Haan G."/>
            <person name="DeGray S."/>
            <person name="DeMaso C."/>
            <person name="Dhargay N."/>
            <person name="Dooley K."/>
            <person name="Dooley E."/>
            <person name="Doricent M."/>
            <person name="Dorje P."/>
            <person name="Dorjee K."/>
            <person name="Dupes A."/>
            <person name="Elong R."/>
            <person name="Falk J."/>
            <person name="Farina A."/>
            <person name="Faro S."/>
            <person name="Ferguson D."/>
            <person name="Fisher S."/>
            <person name="Foley C.D."/>
            <person name="Franke A."/>
            <person name="Friedrich D."/>
            <person name="Gadbois L."/>
            <person name="Gearin G."/>
            <person name="Gearin C.R."/>
            <person name="Giannoukos G."/>
            <person name="Goode T."/>
            <person name="Graham J."/>
            <person name="Grandbois E."/>
            <person name="Grewal S."/>
            <person name="Gyaltsen K."/>
            <person name="Hafez N."/>
            <person name="Hagos B."/>
            <person name="Hall J."/>
            <person name="Henson C."/>
            <person name="Hollinger A."/>
            <person name="Honan T."/>
            <person name="Huard M.D."/>
            <person name="Hughes L."/>
            <person name="Hurhula B."/>
            <person name="Husby M.E."/>
            <person name="Kamat A."/>
            <person name="Kanga B."/>
            <person name="Kashin S."/>
            <person name="Khazanovich D."/>
            <person name="Kisner P."/>
            <person name="Lance K."/>
            <person name="Lara M."/>
            <person name="Lee W."/>
            <person name="Lennon N."/>
            <person name="Letendre F."/>
            <person name="LeVine R."/>
            <person name="Lipovsky A."/>
            <person name="Liu X."/>
            <person name="Liu J."/>
            <person name="Liu S."/>
            <person name="Lokyitsang T."/>
            <person name="Lokyitsang Y."/>
            <person name="Lubonja R."/>
            <person name="Lui A."/>
            <person name="MacDonald P."/>
            <person name="Magnisalis V."/>
            <person name="Maru K."/>
            <person name="Matthews C."/>
            <person name="McCusker W."/>
            <person name="McDonough S."/>
            <person name="Mehta T."/>
            <person name="Meldrim J."/>
            <person name="Meneus L."/>
            <person name="Mihai O."/>
            <person name="Mihalev A."/>
            <person name="Mihova T."/>
            <person name="Mittelman R."/>
            <person name="Mlenga V."/>
            <person name="Montmayeur A."/>
            <person name="Mulrain L."/>
            <person name="Navidi A."/>
            <person name="Naylor J."/>
            <person name="Negash T."/>
            <person name="Nguyen T."/>
            <person name="Nguyen N."/>
            <person name="Nicol R."/>
            <person name="Norbu C."/>
            <person name="Norbu N."/>
            <person name="Novod N."/>
            <person name="O'Neill B."/>
            <person name="Osman S."/>
            <person name="Markiewicz E."/>
            <person name="Oyono O.L."/>
            <person name="Patti C."/>
            <person name="Phunkhang P."/>
            <person name="Pierre F."/>
            <person name="Priest M."/>
            <person name="Raghuraman S."/>
            <person name="Rege F."/>
            <person name="Reyes R."/>
            <person name="Rise C."/>
            <person name="Rogov P."/>
            <person name="Ross K."/>
            <person name="Ryan E."/>
            <person name="Settipalli S."/>
            <person name="Shea T."/>
            <person name="Sherpa N."/>
            <person name="Shi L."/>
            <person name="Shih D."/>
            <person name="Sparrow T."/>
            <person name="Spaulding J."/>
            <person name="Stalker J."/>
            <person name="Stange-Thomann N."/>
            <person name="Stavropoulos S."/>
            <person name="Stone C."/>
            <person name="Strader C."/>
            <person name="Tesfaye S."/>
            <person name="Thomson T."/>
            <person name="Thoulutsang Y."/>
            <person name="Thoulutsang D."/>
            <person name="Topham K."/>
            <person name="Topping I."/>
            <person name="Tsamla T."/>
            <person name="Vassiliev H."/>
            <person name="Vo A."/>
            <person name="Wangchuk T."/>
            <person name="Wangdi T."/>
            <person name="Weiand M."/>
            <person name="Wilkinson J."/>
            <person name="Wilson A."/>
            <person name="Yadav S."/>
            <person name="Young G."/>
            <person name="Yu Q."/>
            <person name="Zembek L."/>
            <person name="Zhong D."/>
            <person name="Zimmer A."/>
            <person name="Zwirko Z."/>
            <person name="Jaffe D.B."/>
            <person name="Alvarez P."/>
            <person name="Brockman W."/>
            <person name="Butler J."/>
            <person name="Chin C."/>
            <person name="Gnerre S."/>
            <person name="Grabherr M."/>
            <person name="Kleber M."/>
            <person name="Mauceli E."/>
            <person name="MacCallum I."/>
        </authorList>
    </citation>
    <scope>NUCLEOTIDE SEQUENCE [LARGE SCALE GENOMIC DNA]</scope>
    <source>
        <strain evidence="2">white501</strain>
    </source>
</reference>
<name>B4QQE7_DROSI</name>